<dbReference type="PRINTS" id="PR00081">
    <property type="entry name" value="GDHRDH"/>
</dbReference>
<keyword evidence="3" id="KW-1185">Reference proteome</keyword>
<dbReference type="SUPFAM" id="SSF51735">
    <property type="entry name" value="NAD(P)-binding Rossmann-fold domains"/>
    <property type="match status" value="1"/>
</dbReference>
<name>A0ABS3KP62_9PROT</name>
<accession>A0ABS3KP62</accession>
<dbReference type="InterPro" id="IPR002347">
    <property type="entry name" value="SDR_fam"/>
</dbReference>
<reference evidence="2 3" key="1">
    <citation type="submission" date="2020-09" db="EMBL/GenBank/DDBJ databases">
        <title>Roseomonas.</title>
        <authorList>
            <person name="Zhu W."/>
        </authorList>
    </citation>
    <scope>NUCLEOTIDE SEQUENCE [LARGE SCALE GENOMIC DNA]</scope>
    <source>
        <strain evidence="2 3">573</strain>
    </source>
</reference>
<dbReference type="RefSeq" id="WP_207416742.1">
    <property type="nucleotide sequence ID" value="NZ_CP061177.1"/>
</dbReference>
<comment type="caution">
    <text evidence="2">The sequence shown here is derived from an EMBL/GenBank/DDBJ whole genome shotgun (WGS) entry which is preliminary data.</text>
</comment>
<dbReference type="PROSITE" id="PS00061">
    <property type="entry name" value="ADH_SHORT"/>
    <property type="match status" value="1"/>
</dbReference>
<evidence type="ECO:0000256" key="1">
    <source>
        <dbReference type="ARBA" id="ARBA00006484"/>
    </source>
</evidence>
<dbReference type="Proteomes" id="UP001518989">
    <property type="component" value="Unassembled WGS sequence"/>
</dbReference>
<dbReference type="CDD" id="cd05233">
    <property type="entry name" value="SDR_c"/>
    <property type="match status" value="1"/>
</dbReference>
<evidence type="ECO:0000313" key="2">
    <source>
        <dbReference type="EMBL" id="MBO1079219.1"/>
    </source>
</evidence>
<gene>
    <name evidence="2" type="ORF">IAI61_09270</name>
</gene>
<dbReference type="PRINTS" id="PR00080">
    <property type="entry name" value="SDRFAMILY"/>
</dbReference>
<sequence length="251" mass="25998">MPDPGTKVALITGAGTGIGRATAARFRAAGWNLALGCFGADELAEVERDAAALALLCDVSDDAQCRAAAAAVQARFGRLDALVNSAGTTRLVPHAELDALDAAEFHRLYAVNTIGPFQMVRACAPLLAAGEGGSAVIVSSYGAMLGTGSSIAYAASKGAVNTMTMSLARVLAPQVRVNAVCPALVDTDLIQRLDKDVFAARRARQVERAPLQKVASAEEVAETIFFLSAQDRLMTGEIINLTCGVHLLGDA</sequence>
<dbReference type="Pfam" id="PF13561">
    <property type="entry name" value="adh_short_C2"/>
    <property type="match status" value="1"/>
</dbReference>
<dbReference type="EMBL" id="JACTNG010000004">
    <property type="protein sequence ID" value="MBO1079219.1"/>
    <property type="molecule type" value="Genomic_DNA"/>
</dbReference>
<dbReference type="InterPro" id="IPR020904">
    <property type="entry name" value="Sc_DH/Rdtase_CS"/>
</dbReference>
<evidence type="ECO:0000313" key="3">
    <source>
        <dbReference type="Proteomes" id="UP001518989"/>
    </source>
</evidence>
<dbReference type="PANTHER" id="PTHR42760">
    <property type="entry name" value="SHORT-CHAIN DEHYDROGENASES/REDUCTASES FAMILY MEMBER"/>
    <property type="match status" value="1"/>
</dbReference>
<dbReference type="InterPro" id="IPR036291">
    <property type="entry name" value="NAD(P)-bd_dom_sf"/>
</dbReference>
<comment type="similarity">
    <text evidence="1">Belongs to the short-chain dehydrogenases/reductases (SDR) family.</text>
</comment>
<proteinExistence type="inferred from homology"/>
<protein>
    <submittedName>
        <fullName evidence="2">SDR family oxidoreductase</fullName>
    </submittedName>
</protein>
<dbReference type="Gene3D" id="3.40.50.720">
    <property type="entry name" value="NAD(P)-binding Rossmann-like Domain"/>
    <property type="match status" value="1"/>
</dbReference>
<organism evidence="2 3">
    <name type="scientific">Roseomonas haemaphysalidis</name>
    <dbReference type="NCBI Taxonomy" id="2768162"/>
    <lineage>
        <taxon>Bacteria</taxon>
        <taxon>Pseudomonadati</taxon>
        <taxon>Pseudomonadota</taxon>
        <taxon>Alphaproteobacteria</taxon>
        <taxon>Acetobacterales</taxon>
        <taxon>Roseomonadaceae</taxon>
        <taxon>Roseomonas</taxon>
    </lineage>
</organism>